<keyword evidence="4" id="KW-0186">Copper</keyword>
<gene>
    <name evidence="9" type="ORF">PGQ11_002399</name>
</gene>
<dbReference type="InterPro" id="IPR033138">
    <property type="entry name" value="Cu_oxidase_CS"/>
</dbReference>
<protein>
    <submittedName>
        <fullName evidence="9">Laccase</fullName>
    </submittedName>
</protein>
<dbReference type="PROSITE" id="PS00079">
    <property type="entry name" value="MULTICOPPER_OXIDASE1"/>
    <property type="match status" value="1"/>
</dbReference>
<dbReference type="PROSITE" id="PS00080">
    <property type="entry name" value="MULTICOPPER_OXIDASE2"/>
    <property type="match status" value="1"/>
</dbReference>
<dbReference type="Pfam" id="PF00394">
    <property type="entry name" value="Cu-oxidase"/>
    <property type="match status" value="1"/>
</dbReference>
<feature type="chain" id="PRO_5047403911" evidence="5">
    <location>
        <begin position="24"/>
        <end position="593"/>
    </location>
</feature>
<feature type="domain" description="Plastocyanin-like" evidence="6">
    <location>
        <begin position="197"/>
        <end position="355"/>
    </location>
</feature>
<dbReference type="CDD" id="cd13901">
    <property type="entry name" value="CuRO_3_MaLCC_like"/>
    <property type="match status" value="1"/>
</dbReference>
<keyword evidence="3" id="KW-0560">Oxidoreductase</keyword>
<dbReference type="Pfam" id="PF07731">
    <property type="entry name" value="Cu-oxidase_2"/>
    <property type="match status" value="1"/>
</dbReference>
<name>A0ABR2JI32_9PEZI</name>
<dbReference type="PANTHER" id="PTHR11709">
    <property type="entry name" value="MULTI-COPPER OXIDASE"/>
    <property type="match status" value="1"/>
</dbReference>
<dbReference type="InterPro" id="IPR002355">
    <property type="entry name" value="Cu_oxidase_Cu_BS"/>
</dbReference>
<evidence type="ECO:0000259" key="8">
    <source>
        <dbReference type="Pfam" id="PF07732"/>
    </source>
</evidence>
<keyword evidence="5" id="KW-0732">Signal</keyword>
<dbReference type="PANTHER" id="PTHR11709:SF71">
    <property type="entry name" value="OXIDOREDUCTASE TPCJ"/>
    <property type="match status" value="1"/>
</dbReference>
<comment type="caution">
    <text evidence="9">The sequence shown here is derived from an EMBL/GenBank/DDBJ whole genome shotgun (WGS) entry which is preliminary data.</text>
</comment>
<reference evidence="9 10" key="1">
    <citation type="journal article" date="2024" name="IMA Fungus">
        <title>Apiospora arundinis, a panoply of carbohydrate-active enzymes and secondary metabolites.</title>
        <authorList>
            <person name="Sorensen T."/>
            <person name="Petersen C."/>
            <person name="Muurmann A.T."/>
            <person name="Christiansen J.V."/>
            <person name="Brundto M.L."/>
            <person name="Overgaard C.K."/>
            <person name="Boysen A.T."/>
            <person name="Wollenberg R.D."/>
            <person name="Larsen T.O."/>
            <person name="Sorensen J.L."/>
            <person name="Nielsen K.L."/>
            <person name="Sondergaard T.E."/>
        </authorList>
    </citation>
    <scope>NUCLEOTIDE SEQUENCE [LARGE SCALE GENOMIC DNA]</scope>
    <source>
        <strain evidence="9 10">AAU 773</strain>
    </source>
</reference>
<feature type="domain" description="Plastocyanin-like" evidence="8">
    <location>
        <begin position="75"/>
        <end position="186"/>
    </location>
</feature>
<evidence type="ECO:0000259" key="7">
    <source>
        <dbReference type="Pfam" id="PF07731"/>
    </source>
</evidence>
<accession>A0ABR2JI32</accession>
<keyword evidence="10" id="KW-1185">Reference proteome</keyword>
<evidence type="ECO:0000313" key="9">
    <source>
        <dbReference type="EMBL" id="KAK8877453.1"/>
    </source>
</evidence>
<sequence>MSPYVHALLGLSLACRALSAVTAQKPGALVDRAEPCDNTATSRRCWGEYSIDTDWLEVTPETGNTREYWITAEETIMAPDGFQRLVMVFNGSIPGPTIEADWGDDVVIHVTNNLRNNGTAIHWHGIHQKGSISHDGVPGVTQCPIVPGNTMTYRFRATQYGTAWYHSHFSLQLAEGLFGPIVIHGPATADYDVDVGPVMIMDWPHVTAWETWETYQHRVALVQPVAANGLINGLNPYDCSKSPDPACTGNKTVRFEVGFKKGRKYRFRLIGAQSDGYMKFAIDGHKLTVIAADLVPIRPYQADSVILASGQRYDVVVEADQAVGNYWLRAIYQTACNNNDNDNKNNILGIVRYVGTAEDPESEPTTTVNPAITNSCGDEPSESLVPWVAHEVGGADVRDTIGVGWYYQLDLVFKWTLHSKSLVVNWSEPTLLGLSERGLSKASFPSESNVVFLDTADQWVYWVIQDVGLVNAYHPLHLHGHDFYVLAQGRGAFLPGVVKLNTENPPRRDTVTLHGNGYTVIAFKTDNPGAWLFHCHIAWHASQGLAMQVIERASEVPGLLKNDAAEMNRTCHDWTPFYHSPGQEDDKQDDSGI</sequence>
<dbReference type="InterPro" id="IPR008972">
    <property type="entry name" value="Cupredoxin"/>
</dbReference>
<dbReference type="EMBL" id="JAPCWZ010000002">
    <property type="protein sequence ID" value="KAK8877453.1"/>
    <property type="molecule type" value="Genomic_DNA"/>
</dbReference>
<dbReference type="CDD" id="cd13854">
    <property type="entry name" value="CuRO_1_MaLCC_like"/>
    <property type="match status" value="1"/>
</dbReference>
<evidence type="ECO:0000313" key="10">
    <source>
        <dbReference type="Proteomes" id="UP001390339"/>
    </source>
</evidence>
<comment type="similarity">
    <text evidence="1">Belongs to the multicopper oxidase family.</text>
</comment>
<dbReference type="Gene3D" id="2.60.40.420">
    <property type="entry name" value="Cupredoxins - blue copper proteins"/>
    <property type="match status" value="3"/>
</dbReference>
<dbReference type="InterPro" id="IPR011706">
    <property type="entry name" value="Cu-oxidase_C"/>
</dbReference>
<evidence type="ECO:0000256" key="1">
    <source>
        <dbReference type="ARBA" id="ARBA00010609"/>
    </source>
</evidence>
<dbReference type="Proteomes" id="UP001390339">
    <property type="component" value="Unassembled WGS sequence"/>
</dbReference>
<evidence type="ECO:0000256" key="4">
    <source>
        <dbReference type="ARBA" id="ARBA00023008"/>
    </source>
</evidence>
<dbReference type="InterPro" id="IPR045087">
    <property type="entry name" value="Cu-oxidase_fam"/>
</dbReference>
<feature type="domain" description="Plastocyanin-like" evidence="7">
    <location>
        <begin position="425"/>
        <end position="553"/>
    </location>
</feature>
<dbReference type="InterPro" id="IPR011707">
    <property type="entry name" value="Cu-oxidase-like_N"/>
</dbReference>
<proteinExistence type="inferred from homology"/>
<evidence type="ECO:0000256" key="5">
    <source>
        <dbReference type="SAM" id="SignalP"/>
    </source>
</evidence>
<dbReference type="InterPro" id="IPR001117">
    <property type="entry name" value="Cu-oxidase_2nd"/>
</dbReference>
<dbReference type="Pfam" id="PF07732">
    <property type="entry name" value="Cu-oxidase_3"/>
    <property type="match status" value="1"/>
</dbReference>
<dbReference type="CDD" id="cd13880">
    <property type="entry name" value="CuRO_2_MaLCC_like"/>
    <property type="match status" value="1"/>
</dbReference>
<evidence type="ECO:0000259" key="6">
    <source>
        <dbReference type="Pfam" id="PF00394"/>
    </source>
</evidence>
<dbReference type="SUPFAM" id="SSF49503">
    <property type="entry name" value="Cupredoxins"/>
    <property type="match status" value="3"/>
</dbReference>
<evidence type="ECO:0000256" key="2">
    <source>
        <dbReference type="ARBA" id="ARBA00022723"/>
    </source>
</evidence>
<organism evidence="9 10">
    <name type="scientific">Apiospora arundinis</name>
    <dbReference type="NCBI Taxonomy" id="335852"/>
    <lineage>
        <taxon>Eukaryota</taxon>
        <taxon>Fungi</taxon>
        <taxon>Dikarya</taxon>
        <taxon>Ascomycota</taxon>
        <taxon>Pezizomycotina</taxon>
        <taxon>Sordariomycetes</taxon>
        <taxon>Xylariomycetidae</taxon>
        <taxon>Amphisphaeriales</taxon>
        <taxon>Apiosporaceae</taxon>
        <taxon>Apiospora</taxon>
    </lineage>
</organism>
<evidence type="ECO:0000256" key="3">
    <source>
        <dbReference type="ARBA" id="ARBA00023002"/>
    </source>
</evidence>
<keyword evidence="2" id="KW-0479">Metal-binding</keyword>
<feature type="signal peptide" evidence="5">
    <location>
        <begin position="1"/>
        <end position="23"/>
    </location>
</feature>